<sequence length="312" mass="32586">MTIGTSGLGRGTRAGSPDEARAVDLARAILTGPFATVDTSNAYAGGRAEGVLGLALAQLRADPAVQSAQITTAQITTARLITKVDADPVTGVLDRDRVRRSYEESLARLGMDRVELLHLHDPYTITPAEAFRDGGVVDALCELRDTGAVDAIGIAAGPIPLLREYVETGVFDALLTHNRYTLVDRSAAPLLEQARRRGMTTFNAAPFGAGILASGVRPGATYGYRPASAELVAWATRAEGVCVAHGVTLRAAALHFSLRSPLVDSTVVGVSSAGRLADLEALRTIAIPAELWTDLDALGPAPSPISDPEDAA</sequence>
<accession>A0A5J5J1X6</accession>
<dbReference type="SUPFAM" id="SSF51430">
    <property type="entry name" value="NAD(P)-linked oxidoreductase"/>
    <property type="match status" value="1"/>
</dbReference>
<dbReference type="OrthoDB" id="9768851at2"/>
<dbReference type="PANTHER" id="PTHR42686">
    <property type="entry name" value="GH17980P-RELATED"/>
    <property type="match status" value="1"/>
</dbReference>
<evidence type="ECO:0000259" key="1">
    <source>
        <dbReference type="Pfam" id="PF00248"/>
    </source>
</evidence>
<evidence type="ECO:0000313" key="2">
    <source>
        <dbReference type="EMBL" id="KAA9108541.1"/>
    </source>
</evidence>
<dbReference type="GO" id="GO:0016491">
    <property type="term" value="F:oxidoreductase activity"/>
    <property type="evidence" value="ECO:0007669"/>
    <property type="project" value="InterPro"/>
</dbReference>
<protein>
    <submittedName>
        <fullName evidence="2">Aldo/keto reductase</fullName>
    </submittedName>
</protein>
<gene>
    <name evidence="2" type="ORF">F6B43_12190</name>
</gene>
<dbReference type="CDD" id="cd19090">
    <property type="entry name" value="AKR_AKR15A-like"/>
    <property type="match status" value="1"/>
</dbReference>
<dbReference type="PANTHER" id="PTHR42686:SF1">
    <property type="entry name" value="GH17980P-RELATED"/>
    <property type="match status" value="1"/>
</dbReference>
<evidence type="ECO:0000313" key="3">
    <source>
        <dbReference type="Proteomes" id="UP000325827"/>
    </source>
</evidence>
<dbReference type="GO" id="GO:0005829">
    <property type="term" value="C:cytosol"/>
    <property type="evidence" value="ECO:0007669"/>
    <property type="project" value="TreeGrafter"/>
</dbReference>
<dbReference type="Proteomes" id="UP000325827">
    <property type="component" value="Unassembled WGS sequence"/>
</dbReference>
<dbReference type="Gene3D" id="3.20.20.100">
    <property type="entry name" value="NADP-dependent oxidoreductase domain"/>
    <property type="match status" value="1"/>
</dbReference>
<feature type="domain" description="NADP-dependent oxidoreductase" evidence="1">
    <location>
        <begin position="1"/>
        <end position="298"/>
    </location>
</feature>
<dbReference type="Pfam" id="PF00248">
    <property type="entry name" value="Aldo_ket_red"/>
    <property type="match status" value="1"/>
</dbReference>
<reference evidence="3" key="1">
    <citation type="submission" date="2019-09" db="EMBL/GenBank/DDBJ databases">
        <title>Mumia zhuanghuii sp. nov. isolated from the intestinal contents of plateau pika (Ochotona curzoniae) in the Qinghai-Tibet plateau of China.</title>
        <authorList>
            <person name="Tian Z."/>
        </authorList>
    </citation>
    <scope>NUCLEOTIDE SEQUENCE [LARGE SCALE GENOMIC DNA]</scope>
    <source>
        <strain evidence="3">JCM 30598</strain>
    </source>
</reference>
<keyword evidence="3" id="KW-1185">Reference proteome</keyword>
<proteinExistence type="predicted"/>
<organism evidence="2 3">
    <name type="scientific">Microbacterium rhizomatis</name>
    <dbReference type="NCBI Taxonomy" id="1631477"/>
    <lineage>
        <taxon>Bacteria</taxon>
        <taxon>Bacillati</taxon>
        <taxon>Actinomycetota</taxon>
        <taxon>Actinomycetes</taxon>
        <taxon>Micrococcales</taxon>
        <taxon>Microbacteriaceae</taxon>
        <taxon>Microbacterium</taxon>
    </lineage>
</organism>
<dbReference type="EMBL" id="VYSA01000002">
    <property type="protein sequence ID" value="KAA9108541.1"/>
    <property type="molecule type" value="Genomic_DNA"/>
</dbReference>
<dbReference type="InterPro" id="IPR020471">
    <property type="entry name" value="AKR"/>
</dbReference>
<dbReference type="AlphaFoldDB" id="A0A5J5J1X6"/>
<dbReference type="InterPro" id="IPR036812">
    <property type="entry name" value="NAD(P)_OxRdtase_dom_sf"/>
</dbReference>
<name>A0A5J5J1X6_9MICO</name>
<comment type="caution">
    <text evidence="2">The sequence shown here is derived from an EMBL/GenBank/DDBJ whole genome shotgun (WGS) entry which is preliminary data.</text>
</comment>
<dbReference type="InterPro" id="IPR023210">
    <property type="entry name" value="NADP_OxRdtase_dom"/>
</dbReference>